<proteinExistence type="predicted"/>
<gene>
    <name evidence="5" type="ORF">H072_9006</name>
</gene>
<feature type="coiled-coil region" evidence="1">
    <location>
        <begin position="660"/>
        <end position="698"/>
    </location>
</feature>
<accession>S8A2X0</accession>
<feature type="domain" description="DUF7801" evidence="4">
    <location>
        <begin position="725"/>
        <end position="823"/>
    </location>
</feature>
<evidence type="ECO:0000313" key="5">
    <source>
        <dbReference type="EMBL" id="EPS37325.1"/>
    </source>
</evidence>
<feature type="region of interest" description="Disordered" evidence="2">
    <location>
        <begin position="864"/>
        <end position="903"/>
    </location>
</feature>
<dbReference type="HOGENOM" id="CLU_006409_0_0_1"/>
<feature type="domain" description="Up-regulated during septation protein 1" evidence="3">
    <location>
        <begin position="20"/>
        <end position="151"/>
    </location>
</feature>
<comment type="caution">
    <text evidence="5">The sequence shown here is derived from an EMBL/GenBank/DDBJ whole genome shotgun (WGS) entry which is preliminary data.</text>
</comment>
<dbReference type="OrthoDB" id="5569911at2759"/>
<reference evidence="6" key="2">
    <citation type="submission" date="2013-04" db="EMBL/GenBank/DDBJ databases">
        <title>Genomic mechanisms accounting for the adaptation to parasitism in nematode-trapping fungi.</title>
        <authorList>
            <person name="Ahren D.G."/>
        </authorList>
    </citation>
    <scope>NUCLEOTIDE SEQUENCE [LARGE SCALE GENOMIC DNA]</scope>
    <source>
        <strain evidence="6">CBS 200.50</strain>
    </source>
</reference>
<feature type="compositionally biased region" description="Basic and acidic residues" evidence="2">
    <location>
        <begin position="864"/>
        <end position="894"/>
    </location>
</feature>
<feature type="region of interest" description="Disordered" evidence="2">
    <location>
        <begin position="178"/>
        <end position="219"/>
    </location>
</feature>
<dbReference type="InterPro" id="IPR029191">
    <property type="entry name" value="Uds1"/>
</dbReference>
<dbReference type="STRING" id="1284197.S8A2X0"/>
<keyword evidence="6" id="KW-1185">Reference proteome</keyword>
<dbReference type="eggNOG" id="ENOG502QWKV">
    <property type="taxonomic scope" value="Eukaryota"/>
</dbReference>
<dbReference type="EMBL" id="AQGS01000667">
    <property type="protein sequence ID" value="EPS37325.1"/>
    <property type="molecule type" value="Genomic_DNA"/>
</dbReference>
<feature type="region of interest" description="Disordered" evidence="2">
    <location>
        <begin position="151"/>
        <end position="170"/>
    </location>
</feature>
<feature type="coiled-coil region" evidence="1">
    <location>
        <begin position="722"/>
        <end position="820"/>
    </location>
</feature>
<name>S8A2X0_DACHA</name>
<reference evidence="5 6" key="1">
    <citation type="journal article" date="2013" name="PLoS Genet.">
        <title>Genomic mechanisms accounting for the adaptation to parasitism in nematode-trapping fungi.</title>
        <authorList>
            <person name="Meerupati T."/>
            <person name="Andersson K.M."/>
            <person name="Friman E."/>
            <person name="Kumar D."/>
            <person name="Tunlid A."/>
            <person name="Ahren D."/>
        </authorList>
    </citation>
    <scope>NUCLEOTIDE SEQUENCE [LARGE SCALE GENOMIC DNA]</scope>
    <source>
        <strain evidence="5 6">CBS 200.50</strain>
    </source>
</reference>
<dbReference type="Pfam" id="PF25078">
    <property type="entry name" value="DUF7801"/>
    <property type="match status" value="1"/>
</dbReference>
<dbReference type="OMA" id="IDDYEVM"/>
<dbReference type="InterPro" id="IPR056703">
    <property type="entry name" value="DUF7801"/>
</dbReference>
<evidence type="ECO:0000256" key="1">
    <source>
        <dbReference type="SAM" id="Coils"/>
    </source>
</evidence>
<organism evidence="5 6">
    <name type="scientific">Dactylellina haptotyla (strain CBS 200.50)</name>
    <name type="common">Nematode-trapping fungus</name>
    <name type="synonym">Monacrosporium haptotylum</name>
    <dbReference type="NCBI Taxonomy" id="1284197"/>
    <lineage>
        <taxon>Eukaryota</taxon>
        <taxon>Fungi</taxon>
        <taxon>Dikarya</taxon>
        <taxon>Ascomycota</taxon>
        <taxon>Pezizomycotina</taxon>
        <taxon>Orbiliomycetes</taxon>
        <taxon>Orbiliales</taxon>
        <taxon>Orbiliaceae</taxon>
        <taxon>Dactylellina</taxon>
    </lineage>
</organism>
<dbReference type="AlphaFoldDB" id="S8A2X0"/>
<dbReference type="Pfam" id="PF15456">
    <property type="entry name" value="Uds1"/>
    <property type="match status" value="1"/>
</dbReference>
<protein>
    <submittedName>
        <fullName evidence="5">Uncharacterized protein</fullName>
    </submittedName>
</protein>
<feature type="coiled-coil region" evidence="1">
    <location>
        <begin position="480"/>
        <end position="518"/>
    </location>
</feature>
<sequence length="903" mass="101859">MAAQKHPASLLNIDDDIALHLLIETAIFDSSSYDILSHEEVDQLKREETTLNGRIEALKRKLLLETKVRDAAQSLSRLQSPKHVESSLNSPTSFLTGGFNKSAFDHTTLASTELGSSIAKCNAIDSDIRKLESDLWRLQRRLLRHTSRVLASAQSINKPRSQRSSSTTAAANSFQAIAGKPSKNQFARPPVPEEFDDRSFYRPSNGLNGSPIQSQESLSNCVSGASQRIRYTENSKSESLDGVSRDIGVNILEKRLKGLNSKLDSLLIEMGCAPPMKKSAQANLVAISMGSEEEGSQKSTSDTPNSSDSLFEKQIACLELGLAQIQSSVLDQPANRYSANDPKQFDKEQKTLSLLWETLNYYESSLENETPSGDSGEAILQDLLSAAVSENTPRADIHERSVERLGQKVKSLVERSLRLAKDKGELAEKLHQVSVQIQLDADAYEVTKSGQEQQIVGLTNSLSHTMNELSQMSSKQDAISLNLKQEISKLQSELDSKDSRYQRQLEELEDRLSIQKTEFEDRFEVFSKTSLNNEHHLQEKVRMMDEELNRSNRALEDSLLTLKNKEKENQEQQENMNSLRTEMSRSEVVASAEESQRLLDRKIVDDLDRKLQVQKTRILELEDDIKLKEIQIFEYKSNNERLAVWAEEYKTTDVAQKSRISNLEGEIERLIRESEKLRIRLEDEEASSQRQIEEIRNQAAATLQAEKGKTQSAMDTSLLLELEILSKQNEELLKANVALQAKLSEASGTKTGESEADHQILKDNCDRLQKELADMLLDYEKLMKASVNFEAERVRLEAQVDTLQDKIEGLESNLADEKIRLLGNGSPIKTASTQSNSIPTPISSTGEAMTMSVLRAEFKKMMRDMRSEHSKALKGEQEARRRVESELRQYRKEYPQSQKQFVQ</sequence>
<feature type="region of interest" description="Disordered" evidence="2">
    <location>
        <begin position="564"/>
        <end position="584"/>
    </location>
</feature>
<evidence type="ECO:0000313" key="6">
    <source>
        <dbReference type="Proteomes" id="UP000015100"/>
    </source>
</evidence>
<dbReference type="Proteomes" id="UP000015100">
    <property type="component" value="Unassembled WGS sequence"/>
</dbReference>
<evidence type="ECO:0000259" key="4">
    <source>
        <dbReference type="Pfam" id="PF25078"/>
    </source>
</evidence>
<evidence type="ECO:0000259" key="3">
    <source>
        <dbReference type="Pfam" id="PF15456"/>
    </source>
</evidence>
<evidence type="ECO:0000256" key="2">
    <source>
        <dbReference type="SAM" id="MobiDB-lite"/>
    </source>
</evidence>
<keyword evidence="1" id="KW-0175">Coiled coil</keyword>
<feature type="compositionally biased region" description="Polar residues" evidence="2">
    <location>
        <begin position="205"/>
        <end position="219"/>
    </location>
</feature>